<feature type="compositionally biased region" description="Low complexity" evidence="1">
    <location>
        <begin position="187"/>
        <end position="198"/>
    </location>
</feature>
<protein>
    <submittedName>
        <fullName evidence="2">Uncharacterized protein</fullName>
    </submittedName>
</protein>
<name>A0A6A6R1Y8_9PEZI</name>
<feature type="region of interest" description="Disordered" evidence="1">
    <location>
        <begin position="173"/>
        <end position="213"/>
    </location>
</feature>
<feature type="compositionally biased region" description="Basic and acidic residues" evidence="1">
    <location>
        <begin position="173"/>
        <end position="184"/>
    </location>
</feature>
<dbReference type="EMBL" id="MU004186">
    <property type="protein sequence ID" value="KAF2497407.1"/>
    <property type="molecule type" value="Genomic_DNA"/>
</dbReference>
<organism evidence="2 3">
    <name type="scientific">Lophium mytilinum</name>
    <dbReference type="NCBI Taxonomy" id="390894"/>
    <lineage>
        <taxon>Eukaryota</taxon>
        <taxon>Fungi</taxon>
        <taxon>Dikarya</taxon>
        <taxon>Ascomycota</taxon>
        <taxon>Pezizomycotina</taxon>
        <taxon>Dothideomycetes</taxon>
        <taxon>Pleosporomycetidae</taxon>
        <taxon>Mytilinidiales</taxon>
        <taxon>Mytilinidiaceae</taxon>
        <taxon>Lophium</taxon>
    </lineage>
</organism>
<gene>
    <name evidence="2" type="ORF">BU16DRAFT_537070</name>
</gene>
<evidence type="ECO:0000313" key="2">
    <source>
        <dbReference type="EMBL" id="KAF2497407.1"/>
    </source>
</evidence>
<evidence type="ECO:0000256" key="1">
    <source>
        <dbReference type="SAM" id="MobiDB-lite"/>
    </source>
</evidence>
<reference evidence="2" key="1">
    <citation type="journal article" date="2020" name="Stud. Mycol.">
        <title>101 Dothideomycetes genomes: a test case for predicting lifestyles and emergence of pathogens.</title>
        <authorList>
            <person name="Haridas S."/>
            <person name="Albert R."/>
            <person name="Binder M."/>
            <person name="Bloem J."/>
            <person name="Labutti K."/>
            <person name="Salamov A."/>
            <person name="Andreopoulos B."/>
            <person name="Baker S."/>
            <person name="Barry K."/>
            <person name="Bills G."/>
            <person name="Bluhm B."/>
            <person name="Cannon C."/>
            <person name="Castanera R."/>
            <person name="Culley D."/>
            <person name="Daum C."/>
            <person name="Ezra D."/>
            <person name="Gonzalez J."/>
            <person name="Henrissat B."/>
            <person name="Kuo A."/>
            <person name="Liang C."/>
            <person name="Lipzen A."/>
            <person name="Lutzoni F."/>
            <person name="Magnuson J."/>
            <person name="Mondo S."/>
            <person name="Nolan M."/>
            <person name="Ohm R."/>
            <person name="Pangilinan J."/>
            <person name="Park H.-J."/>
            <person name="Ramirez L."/>
            <person name="Alfaro M."/>
            <person name="Sun H."/>
            <person name="Tritt A."/>
            <person name="Yoshinaga Y."/>
            <person name="Zwiers L.-H."/>
            <person name="Turgeon B."/>
            <person name="Goodwin S."/>
            <person name="Spatafora J."/>
            <person name="Crous P."/>
            <person name="Grigoriev I."/>
        </authorList>
    </citation>
    <scope>NUCLEOTIDE SEQUENCE</scope>
    <source>
        <strain evidence="2">CBS 269.34</strain>
    </source>
</reference>
<sequence length="344" mass="38713">MQSTRRKLAAMLRSPSQTFLPSSEDSSPSDPESKAVKFMLNIDNVDEAPITEPTGALPSYIPITSSRLSPPISMYSQPPLPDSRISVNQGNNNDSDSEVYEEPDHTPRSPIKHKPGKRYYAHALSEAERELLRRGGGVKKWTDADLLLKGSGSQDLKEQWMIQEDLERERERQFFEQREREHRARASRSSSPARPASLEVRRTRPVRPTNRSLSSLSLSSMVATIPMANPRKPSPLWETTSPEEPRVVPGRTFDDFLLPVPTSDEPDAYALAKAGDEFESEEILKGSVLDGMVEMKEETRAKKIEFFLRSAGRLEKGSGLESILDQMFSGLRNVEVSRLLNMRM</sequence>
<proteinExistence type="predicted"/>
<feature type="region of interest" description="Disordered" evidence="1">
    <location>
        <begin position="47"/>
        <end position="117"/>
    </location>
</feature>
<dbReference type="AlphaFoldDB" id="A0A6A6R1Y8"/>
<keyword evidence="3" id="KW-1185">Reference proteome</keyword>
<feature type="region of interest" description="Disordered" evidence="1">
    <location>
        <begin position="1"/>
        <end position="34"/>
    </location>
</feature>
<feature type="compositionally biased region" description="Polar residues" evidence="1">
    <location>
        <begin position="85"/>
        <end position="94"/>
    </location>
</feature>
<accession>A0A6A6R1Y8</accession>
<dbReference type="OrthoDB" id="10455786at2759"/>
<feature type="compositionally biased region" description="Low complexity" evidence="1">
    <location>
        <begin position="21"/>
        <end position="30"/>
    </location>
</feature>
<dbReference type="Proteomes" id="UP000799750">
    <property type="component" value="Unassembled WGS sequence"/>
</dbReference>
<evidence type="ECO:0000313" key="3">
    <source>
        <dbReference type="Proteomes" id="UP000799750"/>
    </source>
</evidence>